<organism evidence="1 2">
    <name type="scientific">Pseudoxanthomonas winnipegensis</name>
    <dbReference type="NCBI Taxonomy" id="2480810"/>
    <lineage>
        <taxon>Bacteria</taxon>
        <taxon>Pseudomonadati</taxon>
        <taxon>Pseudomonadota</taxon>
        <taxon>Gammaproteobacteria</taxon>
        <taxon>Lysobacterales</taxon>
        <taxon>Lysobacteraceae</taxon>
        <taxon>Pseudoxanthomonas</taxon>
    </lineage>
</organism>
<name>A0A4Q8M4C6_9GAMM</name>
<dbReference type="EMBL" id="SHMG01000005">
    <property type="protein sequence ID" value="TAA42496.1"/>
    <property type="molecule type" value="Genomic_DNA"/>
</dbReference>
<dbReference type="AlphaFoldDB" id="A0A4Q8M4C6"/>
<reference evidence="1 2" key="1">
    <citation type="submission" date="2019-02" db="EMBL/GenBank/DDBJ databases">
        <title>WGS of Pseudoxanthomonas species novum from clinical isolates.</title>
        <authorList>
            <person name="Bernier A.-M."/>
            <person name="Bernard K."/>
            <person name="Vachon A."/>
        </authorList>
    </citation>
    <scope>NUCLEOTIDE SEQUENCE [LARGE SCALE GENOMIC DNA]</scope>
    <source>
        <strain evidence="1 2">NML130969</strain>
    </source>
</reference>
<dbReference type="Proteomes" id="UP000294164">
    <property type="component" value="Unassembled WGS sequence"/>
</dbReference>
<comment type="caution">
    <text evidence="1">The sequence shown here is derived from an EMBL/GenBank/DDBJ whole genome shotgun (WGS) entry which is preliminary data.</text>
</comment>
<accession>A0A4Q8M4C6</accession>
<proteinExistence type="predicted"/>
<gene>
    <name evidence="1" type="ORF">EA655_10745</name>
</gene>
<evidence type="ECO:0000313" key="1">
    <source>
        <dbReference type="EMBL" id="TAA42496.1"/>
    </source>
</evidence>
<dbReference type="RefSeq" id="WP_130534531.1">
    <property type="nucleotide sequence ID" value="NZ_SHMG01000005.1"/>
</dbReference>
<sequence length="209" mass="22885">MNPQPHRPTEPRSRIIFRHTEATFRATGLTMQAFASRVADEYQARVAAPDRIVEFHKGTTVDSIVKAEKANLQIVTRFLRGQVKLPADLEESWVAALPAQQRLDCERELAQRYGFLGAKAPASQRAARALCTARATIEFGQMLQAIAEVMADDQVTAEDLPQLLSAQKEYGDLTAELATFAASLSHAIQSVTQQSAADPAQAGNVRAIR</sequence>
<protein>
    <submittedName>
        <fullName evidence="1">Uncharacterized protein</fullName>
    </submittedName>
</protein>
<dbReference type="OrthoDB" id="6041581at2"/>
<evidence type="ECO:0000313" key="2">
    <source>
        <dbReference type="Proteomes" id="UP000294164"/>
    </source>
</evidence>